<proteinExistence type="predicted"/>
<evidence type="ECO:0000313" key="1">
    <source>
        <dbReference type="EMBL" id="KFP73298.1"/>
    </source>
</evidence>
<keyword evidence="2" id="KW-1185">Reference proteome</keyword>
<reference evidence="1 2" key="1">
    <citation type="submission" date="2014-04" db="EMBL/GenBank/DDBJ databases">
        <title>Genome evolution of avian class.</title>
        <authorList>
            <person name="Zhang G."/>
            <person name="Li C."/>
        </authorList>
    </citation>
    <scope>NUCLEOTIDE SEQUENCE [LARGE SCALE GENOMIC DNA]</scope>
    <source>
        <strain evidence="1">BGI_N310</strain>
    </source>
</reference>
<feature type="non-terminal residue" evidence="1">
    <location>
        <position position="1"/>
    </location>
</feature>
<gene>
    <name evidence="1" type="ORF">N310_00741</name>
</gene>
<sequence>LCSTLHLITAGHILPAEGESREQKLWVREGSSAVLPCQLSPRKSRKTLKQL</sequence>
<accession>A0A091MI30</accession>
<dbReference type="AlphaFoldDB" id="A0A091MI30"/>
<dbReference type="Proteomes" id="UP000053537">
    <property type="component" value="Unassembled WGS sequence"/>
</dbReference>
<dbReference type="EMBL" id="KK826744">
    <property type="protein sequence ID" value="KFP73298.1"/>
    <property type="molecule type" value="Genomic_DNA"/>
</dbReference>
<feature type="non-terminal residue" evidence="1">
    <location>
        <position position="51"/>
    </location>
</feature>
<protein>
    <submittedName>
        <fullName evidence="1">Uncharacterized protein</fullName>
    </submittedName>
</protein>
<organism evidence="1 2">
    <name type="scientific">Acanthisitta chloris</name>
    <name type="common">rifleman</name>
    <dbReference type="NCBI Taxonomy" id="57068"/>
    <lineage>
        <taxon>Eukaryota</taxon>
        <taxon>Metazoa</taxon>
        <taxon>Chordata</taxon>
        <taxon>Craniata</taxon>
        <taxon>Vertebrata</taxon>
        <taxon>Euteleostomi</taxon>
        <taxon>Archelosauria</taxon>
        <taxon>Archosauria</taxon>
        <taxon>Dinosauria</taxon>
        <taxon>Saurischia</taxon>
        <taxon>Theropoda</taxon>
        <taxon>Coelurosauria</taxon>
        <taxon>Aves</taxon>
        <taxon>Neognathae</taxon>
        <taxon>Neoaves</taxon>
        <taxon>Telluraves</taxon>
        <taxon>Australaves</taxon>
        <taxon>Passeriformes</taxon>
        <taxon>Acanthisittidae</taxon>
        <taxon>Acanthisitta</taxon>
    </lineage>
</organism>
<name>A0A091MI30_9PASS</name>
<evidence type="ECO:0000313" key="2">
    <source>
        <dbReference type="Proteomes" id="UP000053537"/>
    </source>
</evidence>